<dbReference type="CDD" id="cd00190">
    <property type="entry name" value="Tryp_SPc"/>
    <property type="match status" value="1"/>
</dbReference>
<dbReference type="GO" id="GO:0005576">
    <property type="term" value="C:extracellular region"/>
    <property type="evidence" value="ECO:0007669"/>
    <property type="project" value="UniProtKB-SubCell"/>
</dbReference>
<dbReference type="PRINTS" id="PR00722">
    <property type="entry name" value="CHYMOTRYPSIN"/>
</dbReference>
<keyword evidence="7" id="KW-1185">Reference proteome</keyword>
<evidence type="ECO:0000256" key="1">
    <source>
        <dbReference type="ARBA" id="ARBA00004239"/>
    </source>
</evidence>
<reference evidence="6" key="1">
    <citation type="submission" date="2025-08" db="UniProtKB">
        <authorList>
            <consortium name="Ensembl"/>
        </authorList>
    </citation>
    <scope>IDENTIFICATION</scope>
</reference>
<evidence type="ECO:0000259" key="5">
    <source>
        <dbReference type="PROSITE" id="PS50240"/>
    </source>
</evidence>
<dbReference type="PANTHER" id="PTHR24253:SF127">
    <property type="entry name" value="SERINE PROTEASE 27-LIKE"/>
    <property type="match status" value="1"/>
</dbReference>
<dbReference type="AlphaFoldDB" id="A0A8C1LFK1"/>
<dbReference type="EC" id="3.4.21.1" evidence="4"/>
<reference evidence="6" key="2">
    <citation type="submission" date="2025-09" db="UniProtKB">
        <authorList>
            <consortium name="Ensembl"/>
        </authorList>
    </citation>
    <scope>IDENTIFICATION</scope>
</reference>
<dbReference type="Pfam" id="PF00089">
    <property type="entry name" value="Trypsin"/>
    <property type="match status" value="1"/>
</dbReference>
<evidence type="ECO:0000256" key="4">
    <source>
        <dbReference type="ARBA" id="ARBA00044036"/>
    </source>
</evidence>
<dbReference type="SMART" id="SM00020">
    <property type="entry name" value="Tryp_SPc"/>
    <property type="match status" value="1"/>
</dbReference>
<sequence length="155" mass="17082">MKTHCGVSSLSTHIVEGEDAAVGVWPWQVSLHSFGRHVCGGSLISYEWVLTAAHYTGLNGTVYLGRQSQNVSVSNSHEVIRGIRSIIPHPDYDPSWFDNDIALLRLSKPVNFTSDISPICLAANDSVFHNGTICWATGWGEITKCRPTTLHCKLY</sequence>
<dbReference type="FunFam" id="2.40.10.10:FF:000181">
    <property type="entry name" value="Chymotrypsinogen A"/>
    <property type="match status" value="1"/>
</dbReference>
<dbReference type="InterPro" id="IPR009003">
    <property type="entry name" value="Peptidase_S1_PA"/>
</dbReference>
<dbReference type="GO" id="GO:0007586">
    <property type="term" value="P:digestion"/>
    <property type="evidence" value="ECO:0007669"/>
    <property type="project" value="UniProtKB-KW"/>
</dbReference>
<protein>
    <recommendedName>
        <fullName evidence="4">chymotrypsin</fullName>
        <ecNumber evidence="4">3.4.21.1</ecNumber>
    </recommendedName>
</protein>
<dbReference type="PANTHER" id="PTHR24253">
    <property type="entry name" value="TRANSMEMBRANE PROTEASE SERINE"/>
    <property type="match status" value="1"/>
</dbReference>
<name>A0A8C1LFK1_CYPCA</name>
<evidence type="ECO:0000256" key="2">
    <source>
        <dbReference type="ARBA" id="ARBA00022757"/>
    </source>
</evidence>
<dbReference type="GO" id="GO:0006508">
    <property type="term" value="P:proteolysis"/>
    <property type="evidence" value="ECO:0007669"/>
    <property type="project" value="InterPro"/>
</dbReference>
<dbReference type="Ensembl" id="ENSCCRT00010066881.1">
    <property type="protein sequence ID" value="ENSCCRP00010060961.1"/>
    <property type="gene ID" value="ENSCCRG00010025893.1"/>
</dbReference>
<comment type="subcellular location">
    <subcellularLocation>
        <location evidence="1">Secreted</location>
        <location evidence="1">Extracellular space</location>
    </subcellularLocation>
</comment>
<dbReference type="GO" id="GO:0004252">
    <property type="term" value="F:serine-type endopeptidase activity"/>
    <property type="evidence" value="ECO:0007669"/>
    <property type="project" value="UniProtKB-EC"/>
</dbReference>
<evidence type="ECO:0000313" key="6">
    <source>
        <dbReference type="Ensembl" id="ENSCCRP00010060961.1"/>
    </source>
</evidence>
<evidence type="ECO:0000256" key="3">
    <source>
        <dbReference type="ARBA" id="ARBA00023157"/>
    </source>
</evidence>
<accession>A0A8C1LFK1</accession>
<organism evidence="6 7">
    <name type="scientific">Cyprinus carpio</name>
    <name type="common">Common carp</name>
    <dbReference type="NCBI Taxonomy" id="7962"/>
    <lineage>
        <taxon>Eukaryota</taxon>
        <taxon>Metazoa</taxon>
        <taxon>Chordata</taxon>
        <taxon>Craniata</taxon>
        <taxon>Vertebrata</taxon>
        <taxon>Euteleostomi</taxon>
        <taxon>Actinopterygii</taxon>
        <taxon>Neopterygii</taxon>
        <taxon>Teleostei</taxon>
        <taxon>Ostariophysi</taxon>
        <taxon>Cypriniformes</taxon>
        <taxon>Cyprinidae</taxon>
        <taxon>Cyprininae</taxon>
        <taxon>Cyprinus</taxon>
    </lineage>
</organism>
<dbReference type="Proteomes" id="UP000694427">
    <property type="component" value="Unplaced"/>
</dbReference>
<evidence type="ECO:0000313" key="7">
    <source>
        <dbReference type="Proteomes" id="UP000694427"/>
    </source>
</evidence>
<dbReference type="InterPro" id="IPR001314">
    <property type="entry name" value="Peptidase_S1A"/>
</dbReference>
<dbReference type="InterPro" id="IPR001254">
    <property type="entry name" value="Trypsin_dom"/>
</dbReference>
<dbReference type="Gene3D" id="2.40.10.10">
    <property type="entry name" value="Trypsin-like serine proteases"/>
    <property type="match status" value="2"/>
</dbReference>
<dbReference type="InterPro" id="IPR043504">
    <property type="entry name" value="Peptidase_S1_PA_chymotrypsin"/>
</dbReference>
<feature type="domain" description="Peptidase S1" evidence="5">
    <location>
        <begin position="14"/>
        <end position="140"/>
    </location>
</feature>
<dbReference type="SUPFAM" id="SSF50494">
    <property type="entry name" value="Trypsin-like serine proteases"/>
    <property type="match status" value="1"/>
</dbReference>
<dbReference type="PROSITE" id="PS50240">
    <property type="entry name" value="TRYPSIN_DOM"/>
    <property type="match status" value="1"/>
</dbReference>
<proteinExistence type="predicted"/>
<keyword evidence="2" id="KW-0222">Digestion</keyword>
<keyword evidence="3" id="KW-1015">Disulfide bond</keyword>